<name>A0ACD5GZX9_9CYAN</name>
<keyword evidence="2" id="KW-1185">Reference proteome</keyword>
<accession>A0ACD5GZX9</accession>
<organism evidence="1 2">
    <name type="scientific">Desertifilum tharense IPPAS B-1220</name>
    <dbReference type="NCBI Taxonomy" id="1781255"/>
    <lineage>
        <taxon>Bacteria</taxon>
        <taxon>Bacillati</taxon>
        <taxon>Cyanobacteriota</taxon>
        <taxon>Cyanophyceae</taxon>
        <taxon>Desertifilales</taxon>
        <taxon>Desertifilaceae</taxon>
        <taxon>Desertifilum</taxon>
    </lineage>
</organism>
<dbReference type="Proteomes" id="UP000095472">
    <property type="component" value="Chromosome"/>
</dbReference>
<sequence>MGEEGIGSWELGFGEIKKRGIGSWDLGFGGKRMGETSDSALCCNSVLSSHSALSTLHSALGEALSTLETESAIALSIGIML</sequence>
<dbReference type="EMBL" id="CP182909">
    <property type="protein sequence ID" value="XPM66064.1"/>
    <property type="molecule type" value="Genomic_DNA"/>
</dbReference>
<gene>
    <name evidence="1" type="ORF">BH720_011795</name>
</gene>
<reference evidence="1 2" key="1">
    <citation type="journal article" date="2016" name="Genome Announc.">
        <title>Draft Genome Sequence of the Thermotolerant Cyanobacterium Desertifilum sp. IPPAS B-1220.</title>
        <authorList>
            <person name="Mironov K.S."/>
            <person name="Sinetova M.A."/>
            <person name="Bolatkhan K."/>
            <person name="Zayadan B.K."/>
            <person name="Ustinova V.V."/>
            <person name="Kupriyanova E.V."/>
            <person name="Skrypnik A.N."/>
            <person name="Gogoleva N.E."/>
            <person name="Gogolev Y.V."/>
            <person name="Los D.A."/>
        </authorList>
    </citation>
    <scope>NUCLEOTIDE SEQUENCE [LARGE SCALE GENOMIC DNA]</scope>
    <source>
        <strain evidence="1 2">IPPAS B-1220</strain>
    </source>
</reference>
<evidence type="ECO:0000313" key="1">
    <source>
        <dbReference type="EMBL" id="XPM66064.1"/>
    </source>
</evidence>
<proteinExistence type="predicted"/>
<evidence type="ECO:0000313" key="2">
    <source>
        <dbReference type="Proteomes" id="UP000095472"/>
    </source>
</evidence>
<protein>
    <submittedName>
        <fullName evidence="1">Uncharacterized protein</fullName>
    </submittedName>
</protein>